<protein>
    <submittedName>
        <fullName evidence="2">Ubiquinone biosynthesis protein UbiJ</fullName>
    </submittedName>
</protein>
<organism evidence="2 3">
    <name type="scientific">Nocardiopsis mwathae</name>
    <dbReference type="NCBI Taxonomy" id="1472723"/>
    <lineage>
        <taxon>Bacteria</taxon>
        <taxon>Bacillati</taxon>
        <taxon>Actinomycetota</taxon>
        <taxon>Actinomycetes</taxon>
        <taxon>Streptosporangiales</taxon>
        <taxon>Nocardiopsidaceae</taxon>
        <taxon>Nocardiopsis</taxon>
    </lineage>
</organism>
<keyword evidence="2" id="KW-0830">Ubiquinone</keyword>
<sequence>MPAWINGIEPWYAAAAGAVAAVGAFAMGARRVGRMVRRVVHLVDDLAGEPERAGVEARPGLMERVAALEERVEEVRHEVQHNNGGSLKDAVKRTEDAVHRLTTRVDDVEGGGR</sequence>
<name>A0A7W9YJ66_9ACTN</name>
<feature type="transmembrane region" description="Helical" evidence="1">
    <location>
        <begin position="12"/>
        <end position="29"/>
    </location>
</feature>
<gene>
    <name evidence="2" type="ORF">HNR23_002226</name>
</gene>
<accession>A0A7W9YJ66</accession>
<evidence type="ECO:0000313" key="3">
    <source>
        <dbReference type="Proteomes" id="UP000546642"/>
    </source>
</evidence>
<dbReference type="AlphaFoldDB" id="A0A7W9YJ66"/>
<keyword evidence="1" id="KW-1133">Transmembrane helix</keyword>
<reference evidence="2 3" key="1">
    <citation type="submission" date="2020-08" db="EMBL/GenBank/DDBJ databases">
        <title>Sequencing the genomes of 1000 actinobacteria strains.</title>
        <authorList>
            <person name="Klenk H.-P."/>
        </authorList>
    </citation>
    <scope>NUCLEOTIDE SEQUENCE [LARGE SCALE GENOMIC DNA]</scope>
    <source>
        <strain evidence="2 3">DSM 46659</strain>
    </source>
</reference>
<dbReference type="RefSeq" id="WP_184075501.1">
    <property type="nucleotide sequence ID" value="NZ_JACHDS010000001.1"/>
</dbReference>
<proteinExistence type="predicted"/>
<dbReference type="Proteomes" id="UP000546642">
    <property type="component" value="Unassembled WGS sequence"/>
</dbReference>
<keyword evidence="1" id="KW-0812">Transmembrane</keyword>
<comment type="caution">
    <text evidence="2">The sequence shown here is derived from an EMBL/GenBank/DDBJ whole genome shotgun (WGS) entry which is preliminary data.</text>
</comment>
<keyword evidence="3" id="KW-1185">Reference proteome</keyword>
<dbReference type="EMBL" id="JACHDS010000001">
    <property type="protein sequence ID" value="MBB6172166.1"/>
    <property type="molecule type" value="Genomic_DNA"/>
</dbReference>
<evidence type="ECO:0000313" key="2">
    <source>
        <dbReference type="EMBL" id="MBB6172166.1"/>
    </source>
</evidence>
<keyword evidence="1" id="KW-0472">Membrane</keyword>
<evidence type="ECO:0000256" key="1">
    <source>
        <dbReference type="SAM" id="Phobius"/>
    </source>
</evidence>